<evidence type="ECO:0000313" key="1">
    <source>
        <dbReference type="EMBL" id="MEQ2519734.1"/>
    </source>
</evidence>
<keyword evidence="2" id="KW-1185">Reference proteome</keyword>
<organism evidence="1 2">
    <name type="scientific">Ruthenibacterium intestinale</name>
    <dbReference type="NCBI Taxonomy" id="3133163"/>
    <lineage>
        <taxon>Bacteria</taxon>
        <taxon>Bacillati</taxon>
        <taxon>Bacillota</taxon>
        <taxon>Clostridia</taxon>
        <taxon>Eubacteriales</taxon>
        <taxon>Oscillospiraceae</taxon>
        <taxon>Ruthenibacterium</taxon>
    </lineage>
</organism>
<protein>
    <submittedName>
        <fullName evidence="1">PIG-L deacetylase family protein</fullName>
    </submittedName>
</protein>
<dbReference type="InterPro" id="IPR003737">
    <property type="entry name" value="GlcNAc_PI_deacetylase-related"/>
</dbReference>
<evidence type="ECO:0000313" key="2">
    <source>
        <dbReference type="Proteomes" id="UP001477672"/>
    </source>
</evidence>
<name>A0ABV1GD89_9FIRM</name>
<proteinExistence type="predicted"/>
<accession>A0ABV1GD89</accession>
<dbReference type="SUPFAM" id="SSF102588">
    <property type="entry name" value="LmbE-like"/>
    <property type="match status" value="1"/>
</dbReference>
<dbReference type="RefSeq" id="WP_349215168.1">
    <property type="nucleotide sequence ID" value="NZ_JBBMFA010000066.1"/>
</dbReference>
<dbReference type="InterPro" id="IPR024078">
    <property type="entry name" value="LmbE-like_dom_sf"/>
</dbReference>
<dbReference type="Gene3D" id="3.40.50.10320">
    <property type="entry name" value="LmbE-like"/>
    <property type="match status" value="1"/>
</dbReference>
<sequence length="231" mass="25643">METKHTILAIGAHIGDMELTAGMLLAACAKQGGTVATLALTAGEKGAPAGADVAEYRAKKVSEAETFAQKLGGRAYVLDHADGLLPDDDAVRFEVCDIIRAVKPDILITHHKNSMHKDHAACHRIVEDARFYAGIAGFERELPAHFARTLYFAENWEDAVGFQPYVYLDVTEGYELWKEAITAHWFAVHSKSFPYMEYYDALSRVRGIEARTGRAECFMIPDENHRLVTTL</sequence>
<gene>
    <name evidence="1" type="ORF">WMO24_04710</name>
</gene>
<reference evidence="1 2" key="1">
    <citation type="submission" date="2024-03" db="EMBL/GenBank/DDBJ databases">
        <title>Human intestinal bacterial collection.</title>
        <authorList>
            <person name="Pauvert C."/>
            <person name="Hitch T.C.A."/>
            <person name="Clavel T."/>
        </authorList>
    </citation>
    <scope>NUCLEOTIDE SEQUENCE [LARGE SCALE GENOMIC DNA]</scope>
    <source>
        <strain evidence="1 2">CLA-JM-H11</strain>
    </source>
</reference>
<comment type="caution">
    <text evidence="1">The sequence shown here is derived from an EMBL/GenBank/DDBJ whole genome shotgun (WGS) entry which is preliminary data.</text>
</comment>
<dbReference type="Pfam" id="PF02585">
    <property type="entry name" value="PIG-L"/>
    <property type="match status" value="1"/>
</dbReference>
<dbReference type="EMBL" id="JBBMFA010000066">
    <property type="protein sequence ID" value="MEQ2519734.1"/>
    <property type="molecule type" value="Genomic_DNA"/>
</dbReference>
<dbReference type="Proteomes" id="UP001477672">
    <property type="component" value="Unassembled WGS sequence"/>
</dbReference>